<reference evidence="7 8" key="1">
    <citation type="submission" date="2015-03" db="EMBL/GenBank/DDBJ databases">
        <title>Genome sequencing of Methylobacterium tarhaniae DSM 25844.</title>
        <authorList>
            <person name="Chaudhry V."/>
            <person name="Patil P.B."/>
        </authorList>
    </citation>
    <scope>NUCLEOTIDE SEQUENCE [LARGE SCALE GENOMIC DNA]</scope>
    <source>
        <strain evidence="7 8">DSM 25844</strain>
    </source>
</reference>
<dbReference type="InterPro" id="IPR006059">
    <property type="entry name" value="SBP"/>
</dbReference>
<comment type="similarity">
    <text evidence="2">Belongs to the bacterial solute-binding protein 1 family.</text>
</comment>
<comment type="caution">
    <text evidence="7">The sequence shown here is derived from an EMBL/GenBank/DDBJ whole genome shotgun (WGS) entry which is preliminary data.</text>
</comment>
<dbReference type="Gene3D" id="3.40.190.10">
    <property type="entry name" value="Periplasmic binding protein-like II"/>
    <property type="match status" value="2"/>
</dbReference>
<comment type="subcellular location">
    <subcellularLocation>
        <location evidence="1">Periplasm</location>
    </subcellularLocation>
</comment>
<evidence type="ECO:0000256" key="5">
    <source>
        <dbReference type="ARBA" id="ARBA00022764"/>
    </source>
</evidence>
<evidence type="ECO:0000256" key="6">
    <source>
        <dbReference type="SAM" id="SignalP"/>
    </source>
</evidence>
<gene>
    <name evidence="7" type="ORF">VQ03_28850</name>
</gene>
<dbReference type="OrthoDB" id="9808332at2"/>
<dbReference type="EMBL" id="LABZ01000283">
    <property type="protein sequence ID" value="KMO30079.1"/>
    <property type="molecule type" value="Genomic_DNA"/>
</dbReference>
<evidence type="ECO:0000313" key="7">
    <source>
        <dbReference type="EMBL" id="KMO30079.1"/>
    </source>
</evidence>
<dbReference type="PATRIC" id="fig|1187852.3.peg.4127"/>
<dbReference type="Pfam" id="PF01547">
    <property type="entry name" value="SBP_bac_1"/>
    <property type="match status" value="1"/>
</dbReference>
<evidence type="ECO:0000256" key="4">
    <source>
        <dbReference type="ARBA" id="ARBA00022729"/>
    </source>
</evidence>
<keyword evidence="8" id="KW-1185">Reference proteome</keyword>
<evidence type="ECO:0000313" key="8">
    <source>
        <dbReference type="Proteomes" id="UP000036449"/>
    </source>
</evidence>
<feature type="chain" id="PRO_5005281022" evidence="6">
    <location>
        <begin position="24"/>
        <end position="455"/>
    </location>
</feature>
<dbReference type="Proteomes" id="UP000036449">
    <property type="component" value="Unassembled WGS sequence"/>
</dbReference>
<dbReference type="InterPro" id="IPR050490">
    <property type="entry name" value="Bact_solute-bd_prot1"/>
</dbReference>
<dbReference type="AlphaFoldDB" id="A0A0J6S8N1"/>
<keyword evidence="4 6" id="KW-0732">Signal</keyword>
<dbReference type="GO" id="GO:0042597">
    <property type="term" value="C:periplasmic space"/>
    <property type="evidence" value="ECO:0007669"/>
    <property type="project" value="UniProtKB-SubCell"/>
</dbReference>
<protein>
    <submittedName>
        <fullName evidence="7">Sugar ABC transporter</fullName>
    </submittedName>
</protein>
<dbReference type="PANTHER" id="PTHR43649:SF34">
    <property type="entry name" value="ABC TRANSPORTER PERIPLASMIC-BINDING PROTEIN YCJN-RELATED"/>
    <property type="match status" value="1"/>
</dbReference>
<sequence>MRKRTRGTAAALAVLAGGTFAGATLWQAQARAADWLESAAAPLKGTVVTTTFLDRPGYRAIIKLLPDFEKKTGIKVNYEIVPYENAREKQVLNFTSRGDLTVALVDLVWIGEFAENGWIEPVDGLKGDARITDPNLNLQGFFPLLLDAFGSWGGKVYGLPFDNYSGLLFYNACMLKDAGFDKPPATWQALLKDYAPKLTKADKNQYAFALQSRRGETQSADSFMRVLWPFGGSLLDKSFKSNLNSPESQAGLQFRQDLMKYMPPGVVSFDHNEAVNALAQGQVAMITEWSAFYGTLTDPKTSKLGDCLAVAPEPEGPAGRLPALGGFSLAVASQASDAEKKAAWLFIQWATSEAIARPYVEAGGVSGRSAIYQQPDIKASYKFVEPMVASWQKGVPQYRPRFPAWPAISEVVAEWGSKMMLGETTPAAGAKEIGTRMEGILAKEGYYSGKKALLQ</sequence>
<feature type="signal peptide" evidence="6">
    <location>
        <begin position="1"/>
        <end position="23"/>
    </location>
</feature>
<name>A0A0J6S8N1_9HYPH</name>
<evidence type="ECO:0000256" key="1">
    <source>
        <dbReference type="ARBA" id="ARBA00004418"/>
    </source>
</evidence>
<accession>A0A0J6S8N1</accession>
<keyword evidence="3" id="KW-0813">Transport</keyword>
<dbReference type="CDD" id="cd13585">
    <property type="entry name" value="PBP2_TMBP_like"/>
    <property type="match status" value="1"/>
</dbReference>
<dbReference type="PANTHER" id="PTHR43649">
    <property type="entry name" value="ARABINOSE-BINDING PROTEIN-RELATED"/>
    <property type="match status" value="1"/>
</dbReference>
<dbReference type="SUPFAM" id="SSF53850">
    <property type="entry name" value="Periplasmic binding protein-like II"/>
    <property type="match status" value="1"/>
</dbReference>
<dbReference type="RefSeq" id="WP_048454352.1">
    <property type="nucleotide sequence ID" value="NZ_JBNNPJ010000157.1"/>
</dbReference>
<proteinExistence type="inferred from homology"/>
<evidence type="ECO:0000256" key="3">
    <source>
        <dbReference type="ARBA" id="ARBA00022448"/>
    </source>
</evidence>
<evidence type="ECO:0000256" key="2">
    <source>
        <dbReference type="ARBA" id="ARBA00008520"/>
    </source>
</evidence>
<organism evidence="7 8">
    <name type="scientific">Methylobacterium tarhaniae</name>
    <dbReference type="NCBI Taxonomy" id="1187852"/>
    <lineage>
        <taxon>Bacteria</taxon>
        <taxon>Pseudomonadati</taxon>
        <taxon>Pseudomonadota</taxon>
        <taxon>Alphaproteobacteria</taxon>
        <taxon>Hyphomicrobiales</taxon>
        <taxon>Methylobacteriaceae</taxon>
        <taxon>Methylobacterium</taxon>
    </lineage>
</organism>
<keyword evidence="5" id="KW-0574">Periplasm</keyword>